<dbReference type="GO" id="GO:0003700">
    <property type="term" value="F:DNA-binding transcription factor activity"/>
    <property type="evidence" value="ECO:0007669"/>
    <property type="project" value="InterPro"/>
</dbReference>
<dbReference type="PANTHER" id="PTHR38116">
    <property type="entry name" value="CHROMOSOME 7, WHOLE GENOME SHOTGUN SEQUENCE"/>
    <property type="match status" value="1"/>
</dbReference>
<comment type="caution">
    <text evidence="3">The sequence shown here is derived from an EMBL/GenBank/DDBJ whole genome shotgun (WGS) entry which is preliminary data.</text>
</comment>
<sequence length="348" mass="38503">MSPTTVAAAAAKPPKRKPPVRRDPERRRQQNIEAQKRYREKLRRRLGNLEAIAASVSQSRDALEVGAHESQVSAPVSPATTCPEVPEESPWVMIPQPNESLPSLCTWESTVYLDPVLLVGRSSVREPGLSWMPANGCGCTGTNDGLQRIISHRGGAAKLLSDPYANHLRLETVCTLDAMFSLGTLLGIPSDRMCPRETPSPFFRPGIESADAIGMVQKIFQTLKPDLRPGREQVTVAHHPFIDCLPFPTLRKNLLVHGSHVDAEQLQLDAIEGLVCWGGAGLSKRDSKESTGNASTGTPWDVRSWEAKECFLQKYWTMLGGEEGELIRQSDWWRSIRGEEPLRVELLS</sequence>
<feature type="domain" description="BZIP" evidence="2">
    <location>
        <begin position="26"/>
        <end position="41"/>
    </location>
</feature>
<organism evidence="3 4">
    <name type="scientific">Apiospora kogelbergensis</name>
    <dbReference type="NCBI Taxonomy" id="1337665"/>
    <lineage>
        <taxon>Eukaryota</taxon>
        <taxon>Fungi</taxon>
        <taxon>Dikarya</taxon>
        <taxon>Ascomycota</taxon>
        <taxon>Pezizomycotina</taxon>
        <taxon>Sordariomycetes</taxon>
        <taxon>Xylariomycetidae</taxon>
        <taxon>Amphisphaeriales</taxon>
        <taxon>Apiosporaceae</taxon>
        <taxon>Apiospora</taxon>
    </lineage>
</organism>
<proteinExistence type="predicted"/>
<gene>
    <name evidence="3" type="ORF">PG999_009504</name>
</gene>
<dbReference type="PROSITE" id="PS00036">
    <property type="entry name" value="BZIP_BASIC"/>
    <property type="match status" value="1"/>
</dbReference>
<keyword evidence="4" id="KW-1185">Reference proteome</keyword>
<dbReference type="InterPro" id="IPR021833">
    <property type="entry name" value="DUF3425"/>
</dbReference>
<evidence type="ECO:0000313" key="3">
    <source>
        <dbReference type="EMBL" id="KAK8106145.1"/>
    </source>
</evidence>
<dbReference type="EMBL" id="JAQQWP010000008">
    <property type="protein sequence ID" value="KAK8106145.1"/>
    <property type="molecule type" value="Genomic_DNA"/>
</dbReference>
<dbReference type="InterPro" id="IPR004827">
    <property type="entry name" value="bZIP"/>
</dbReference>
<evidence type="ECO:0000313" key="4">
    <source>
        <dbReference type="Proteomes" id="UP001392437"/>
    </source>
</evidence>
<accession>A0AAW0QJP2</accession>
<dbReference type="CDD" id="cd14688">
    <property type="entry name" value="bZIP_YAP"/>
    <property type="match status" value="1"/>
</dbReference>
<dbReference type="Pfam" id="PF11905">
    <property type="entry name" value="DUF3425"/>
    <property type="match status" value="1"/>
</dbReference>
<feature type="region of interest" description="Disordered" evidence="1">
    <location>
        <begin position="1"/>
        <end position="39"/>
    </location>
</feature>
<evidence type="ECO:0000259" key="2">
    <source>
        <dbReference type="PROSITE" id="PS00036"/>
    </source>
</evidence>
<protein>
    <recommendedName>
        <fullName evidence="2">BZIP domain-containing protein</fullName>
    </recommendedName>
</protein>
<evidence type="ECO:0000256" key="1">
    <source>
        <dbReference type="SAM" id="MobiDB-lite"/>
    </source>
</evidence>
<reference evidence="3 4" key="1">
    <citation type="submission" date="2023-01" db="EMBL/GenBank/DDBJ databases">
        <title>Analysis of 21 Apiospora genomes using comparative genomics revels a genus with tremendous synthesis potential of carbohydrate active enzymes and secondary metabolites.</title>
        <authorList>
            <person name="Sorensen T."/>
        </authorList>
    </citation>
    <scope>NUCLEOTIDE SEQUENCE [LARGE SCALE GENOMIC DNA]</scope>
    <source>
        <strain evidence="3 4">CBS 117206</strain>
    </source>
</reference>
<feature type="compositionally biased region" description="Basic and acidic residues" evidence="1">
    <location>
        <begin position="20"/>
        <end position="37"/>
    </location>
</feature>
<dbReference type="AlphaFoldDB" id="A0AAW0QJP2"/>
<dbReference type="PANTHER" id="PTHR38116:SF5">
    <property type="entry name" value="BZIP DOMAIN-CONTAINING PROTEIN"/>
    <property type="match status" value="1"/>
</dbReference>
<dbReference type="Proteomes" id="UP001392437">
    <property type="component" value="Unassembled WGS sequence"/>
</dbReference>
<name>A0AAW0QJP2_9PEZI</name>